<organism evidence="3 4">
    <name type="scientific">Paralvinella palmiformis</name>
    <dbReference type="NCBI Taxonomy" id="53620"/>
    <lineage>
        <taxon>Eukaryota</taxon>
        <taxon>Metazoa</taxon>
        <taxon>Spiralia</taxon>
        <taxon>Lophotrochozoa</taxon>
        <taxon>Annelida</taxon>
        <taxon>Polychaeta</taxon>
        <taxon>Sedentaria</taxon>
        <taxon>Canalipalpata</taxon>
        <taxon>Terebellida</taxon>
        <taxon>Terebelliformia</taxon>
        <taxon>Alvinellidae</taxon>
        <taxon>Paralvinella</taxon>
    </lineage>
</organism>
<keyword evidence="1" id="KW-0175">Coiled coil</keyword>
<dbReference type="EMBL" id="JAODUP010000190">
    <property type="protein sequence ID" value="KAK2157503.1"/>
    <property type="molecule type" value="Genomic_DNA"/>
</dbReference>
<evidence type="ECO:0000256" key="2">
    <source>
        <dbReference type="SAM" id="MobiDB-lite"/>
    </source>
</evidence>
<dbReference type="GO" id="GO:0030992">
    <property type="term" value="C:intraciliary transport particle B"/>
    <property type="evidence" value="ECO:0007669"/>
    <property type="project" value="InterPro"/>
</dbReference>
<name>A0AAD9JQG1_9ANNE</name>
<dbReference type="PANTHER" id="PTHR31432">
    <property type="entry name" value="INTRAFLAGELLAR TRANSPORT PROTEIN 74 HOMOLOG"/>
    <property type="match status" value="1"/>
</dbReference>
<protein>
    <recommendedName>
        <fullName evidence="5">Intraflagellar transport protein 74 homolog</fullName>
    </recommendedName>
</protein>
<evidence type="ECO:0000313" key="4">
    <source>
        <dbReference type="Proteomes" id="UP001208570"/>
    </source>
</evidence>
<feature type="coiled-coil region" evidence="1">
    <location>
        <begin position="92"/>
        <end position="386"/>
    </location>
</feature>
<gene>
    <name evidence="3" type="ORF">LSH36_190g05020</name>
</gene>
<dbReference type="GO" id="GO:0005929">
    <property type="term" value="C:cilium"/>
    <property type="evidence" value="ECO:0007669"/>
    <property type="project" value="TreeGrafter"/>
</dbReference>
<feature type="coiled-coil region" evidence="1">
    <location>
        <begin position="504"/>
        <end position="531"/>
    </location>
</feature>
<sequence>MSVPGSSYGNRPGSAARGPLGAKSGVVPPGTATRLTTAMQRPGSRGGVGAGMSLTAQVHVADRPMTQQGLGGLKTAAGRGPQRQIQDKSYFLGLLRRKMNELTDEISRLRKEVKDAREDQSSYVTYEKRAESLAVEIKEYQAELGDYNTLVDKLNTDDNINDIQMDCEELKNQNDRQAQALDMLFEQKQQREIIIKNLEVELQQERSMADNMVADMKPEMRQSYLQMKDVNEHYLKQLESGQQELDRLSMKKTELEEELAISPVKQEAVRLYEQLHELEEKKNQLIEETQAKGSPQEERDRLLKQVKEDNQEIASMDRQIKEIRERLSQLAEEIRQLDSDIEENQGERNQKYKELKKREESMDDFLESFEENKAQEIEKMSQLEQNVVLILEHFSRNLARFHHLPTPKELEGMKEDLAFKETEMKKSEVTSSGLAGESEKLHQDLQKVEQLEAKISQELEMLKTKIPNQREQLETFSDLDKVKADGEMKKKKLVEDKMILHKRIEVLKKTVMQLTQEYEALKAQLADNETYTQLGNLERKWQHHEQNNFVMKDFIEAKNQESDYCSRNKRVTNVISEYNVILQETSSRPTF</sequence>
<evidence type="ECO:0008006" key="5">
    <source>
        <dbReference type="Google" id="ProtNLM"/>
    </source>
</evidence>
<dbReference type="InterPro" id="IPR029602">
    <property type="entry name" value="IFT74"/>
</dbReference>
<comment type="caution">
    <text evidence="3">The sequence shown here is derived from an EMBL/GenBank/DDBJ whole genome shotgun (WGS) entry which is preliminary data.</text>
</comment>
<reference evidence="3" key="1">
    <citation type="journal article" date="2023" name="Mol. Biol. Evol.">
        <title>Third-Generation Sequencing Reveals the Adaptive Role of the Epigenome in Three Deep-Sea Polychaetes.</title>
        <authorList>
            <person name="Perez M."/>
            <person name="Aroh O."/>
            <person name="Sun Y."/>
            <person name="Lan Y."/>
            <person name="Juniper S.K."/>
            <person name="Young C.R."/>
            <person name="Angers B."/>
            <person name="Qian P.Y."/>
        </authorList>
    </citation>
    <scope>NUCLEOTIDE SEQUENCE</scope>
    <source>
        <strain evidence="3">P08H-3</strain>
    </source>
</reference>
<feature type="region of interest" description="Disordered" evidence="2">
    <location>
        <begin position="1"/>
        <end position="31"/>
    </location>
</feature>
<feature type="coiled-coil region" evidence="1">
    <location>
        <begin position="410"/>
        <end position="465"/>
    </location>
</feature>
<dbReference type="PANTHER" id="PTHR31432:SF0">
    <property type="entry name" value="INTRAFLAGELLAR TRANSPORT PROTEIN 74 HOMOLOG"/>
    <property type="match status" value="1"/>
</dbReference>
<evidence type="ECO:0000256" key="1">
    <source>
        <dbReference type="SAM" id="Coils"/>
    </source>
</evidence>
<dbReference type="GO" id="GO:0048487">
    <property type="term" value="F:beta-tubulin binding"/>
    <property type="evidence" value="ECO:0007669"/>
    <property type="project" value="InterPro"/>
</dbReference>
<evidence type="ECO:0000313" key="3">
    <source>
        <dbReference type="EMBL" id="KAK2157503.1"/>
    </source>
</evidence>
<dbReference type="Proteomes" id="UP001208570">
    <property type="component" value="Unassembled WGS sequence"/>
</dbReference>
<dbReference type="GO" id="GO:0035735">
    <property type="term" value="P:intraciliary transport involved in cilium assembly"/>
    <property type="evidence" value="ECO:0007669"/>
    <property type="project" value="TreeGrafter"/>
</dbReference>
<dbReference type="AlphaFoldDB" id="A0AAD9JQG1"/>
<keyword evidence="4" id="KW-1185">Reference proteome</keyword>
<accession>A0AAD9JQG1</accession>
<proteinExistence type="predicted"/>